<dbReference type="RefSeq" id="WP_112783801.1">
    <property type="nucleotide sequence ID" value="NZ_CP030041.1"/>
</dbReference>
<dbReference type="AlphaFoldDB" id="A0A2Z4IIA0"/>
<name>A0A2Z4IIA0_9BACT</name>
<dbReference type="InterPro" id="IPR025348">
    <property type="entry name" value="DUF4252"/>
</dbReference>
<feature type="signal peptide" evidence="1">
    <location>
        <begin position="1"/>
        <end position="19"/>
    </location>
</feature>
<dbReference type="OrthoDB" id="1118838at2"/>
<proteinExistence type="predicted"/>
<reference evidence="2 3" key="1">
    <citation type="submission" date="2018-06" db="EMBL/GenBank/DDBJ databases">
        <title>Echinicola strongylocentroti sp. nov., isolated from a sea urchin Strongylocentrotus intermedius.</title>
        <authorList>
            <person name="Bae S.S."/>
        </authorList>
    </citation>
    <scope>NUCLEOTIDE SEQUENCE [LARGE SCALE GENOMIC DNA]</scope>
    <source>
        <strain evidence="2 3">MEBiC08714</strain>
    </source>
</reference>
<accession>A0A2Z4IIA0</accession>
<dbReference type="Proteomes" id="UP000248688">
    <property type="component" value="Chromosome"/>
</dbReference>
<evidence type="ECO:0000313" key="2">
    <source>
        <dbReference type="EMBL" id="AWW30420.1"/>
    </source>
</evidence>
<organism evidence="2 3">
    <name type="scientific">Echinicola strongylocentroti</name>
    <dbReference type="NCBI Taxonomy" id="1795355"/>
    <lineage>
        <taxon>Bacteria</taxon>
        <taxon>Pseudomonadati</taxon>
        <taxon>Bacteroidota</taxon>
        <taxon>Cytophagia</taxon>
        <taxon>Cytophagales</taxon>
        <taxon>Cyclobacteriaceae</taxon>
        <taxon>Echinicola</taxon>
    </lineage>
</organism>
<keyword evidence="1" id="KW-0732">Signal</keyword>
<evidence type="ECO:0000256" key="1">
    <source>
        <dbReference type="SAM" id="SignalP"/>
    </source>
</evidence>
<dbReference type="Pfam" id="PF14060">
    <property type="entry name" value="DUF4252"/>
    <property type="match status" value="1"/>
</dbReference>
<gene>
    <name evidence="2" type="ORF">DN752_09960</name>
</gene>
<dbReference type="KEGG" id="est:DN752_09960"/>
<feature type="chain" id="PRO_5016402822" evidence="1">
    <location>
        <begin position="20"/>
        <end position="179"/>
    </location>
</feature>
<keyword evidence="3" id="KW-1185">Reference proteome</keyword>
<protein>
    <submittedName>
        <fullName evidence="2">DUF4252 domain-containing protein</fullName>
    </submittedName>
</protein>
<sequence length="179" mass="20194">MKKWISILVLVMMASVAQAQDDAIMKFFSKYMENDEFSRVYISPKMMQMAGGFLKSAADEGEDGDAQEMGNLISKVKGIRILSGEKVDGKRLYEEAMGTLTQNKYEDLMDVQDKESSLKFMVREENGKVVELLMISGSKSEFTLLSMLGNFTYQDLNMLAENTDLPGMNEYNSGKKKDK</sequence>
<dbReference type="EMBL" id="CP030041">
    <property type="protein sequence ID" value="AWW30420.1"/>
    <property type="molecule type" value="Genomic_DNA"/>
</dbReference>
<evidence type="ECO:0000313" key="3">
    <source>
        <dbReference type="Proteomes" id="UP000248688"/>
    </source>
</evidence>